<evidence type="ECO:0000256" key="2">
    <source>
        <dbReference type="ARBA" id="ARBA00023326"/>
    </source>
</evidence>
<feature type="domain" description="Glycoside hydrolase family 9" evidence="5">
    <location>
        <begin position="14"/>
        <end position="142"/>
    </location>
</feature>
<dbReference type="InterPro" id="IPR008928">
    <property type="entry name" value="6-hairpin_glycosidase_sf"/>
</dbReference>
<comment type="caution">
    <text evidence="6">The sequence shown here is derived from an EMBL/GenBank/DDBJ whole genome shotgun (WGS) entry which is preliminary data.</text>
</comment>
<evidence type="ECO:0000256" key="4">
    <source>
        <dbReference type="RuleBase" id="RU361166"/>
    </source>
</evidence>
<dbReference type="InterPro" id="IPR033126">
    <property type="entry name" value="Glyco_hydro_9_Asp/Glu_AS"/>
</dbReference>
<gene>
    <name evidence="6" type="ORF">CFT61_04000</name>
</gene>
<dbReference type="EMBL" id="NMPZ01000004">
    <property type="protein sequence ID" value="OXL44839.1"/>
    <property type="molecule type" value="Genomic_DNA"/>
</dbReference>
<feature type="active site" evidence="3">
    <location>
        <position position="120"/>
    </location>
</feature>
<keyword evidence="2 3" id="KW-0624">Polysaccharide degradation</keyword>
<evidence type="ECO:0000256" key="1">
    <source>
        <dbReference type="ARBA" id="ARBA00023277"/>
    </source>
</evidence>
<dbReference type="InterPro" id="IPR012341">
    <property type="entry name" value="6hp_glycosidase-like_sf"/>
</dbReference>
<feature type="active site" evidence="3">
    <location>
        <position position="129"/>
    </location>
</feature>
<dbReference type="GO" id="GO:0008810">
    <property type="term" value="F:cellulase activity"/>
    <property type="evidence" value="ECO:0007669"/>
    <property type="project" value="UniProtKB-EC"/>
</dbReference>
<evidence type="ECO:0000256" key="3">
    <source>
        <dbReference type="PROSITE-ProRule" id="PRU10060"/>
    </source>
</evidence>
<dbReference type="Pfam" id="PF00759">
    <property type="entry name" value="Glyco_hydro_9"/>
    <property type="match status" value="1"/>
</dbReference>
<dbReference type="AlphaFoldDB" id="A0AA91TL53"/>
<dbReference type="SUPFAM" id="SSF48208">
    <property type="entry name" value="Six-hairpin glycosidases"/>
    <property type="match status" value="1"/>
</dbReference>
<keyword evidence="3 4" id="KW-0326">Glycosidase</keyword>
<dbReference type="InterPro" id="IPR001701">
    <property type="entry name" value="Glyco_hydro_9"/>
</dbReference>
<dbReference type="Proteomes" id="UP000215155">
    <property type="component" value="Unassembled WGS sequence"/>
</dbReference>
<proteinExistence type="inferred from homology"/>
<dbReference type="GO" id="GO:0030245">
    <property type="term" value="P:cellulose catabolic process"/>
    <property type="evidence" value="ECO:0007669"/>
    <property type="project" value="UniProtKB-KW"/>
</dbReference>
<organism evidence="6 7">
    <name type="scientific">Segatella copri</name>
    <dbReference type="NCBI Taxonomy" id="165179"/>
    <lineage>
        <taxon>Bacteria</taxon>
        <taxon>Pseudomonadati</taxon>
        <taxon>Bacteroidota</taxon>
        <taxon>Bacteroidia</taxon>
        <taxon>Bacteroidales</taxon>
        <taxon>Prevotellaceae</taxon>
        <taxon>Segatella</taxon>
    </lineage>
</organism>
<comment type="similarity">
    <text evidence="3 4">Belongs to the glycosyl hydrolase 9 (cellulase E) family.</text>
</comment>
<dbReference type="EC" id="3.2.1.4" evidence="4"/>
<keyword evidence="3 4" id="KW-0378">Hydrolase</keyword>
<keyword evidence="1 3" id="KW-0119">Carbohydrate metabolism</keyword>
<sequence>MPSCGNVAGLGIFQWVKNAESCLGRGIAQMYKYALTKGNKYRQAALSTLDYFFGRNATDYCYLTGFGTQRVMNIHHRISAADNVKEPVPGLVAGGANKGQEDAEFVPAYASNIPDESYQDNVGSYASNEIAINRNAYLVSLLGWIN</sequence>
<keyword evidence="4" id="KW-0136">Cellulose degradation</keyword>
<accession>A0AA91TL53</accession>
<dbReference type="PROSITE" id="PS00698">
    <property type="entry name" value="GH9_3"/>
    <property type="match status" value="1"/>
</dbReference>
<evidence type="ECO:0000259" key="5">
    <source>
        <dbReference type="Pfam" id="PF00759"/>
    </source>
</evidence>
<evidence type="ECO:0000313" key="6">
    <source>
        <dbReference type="EMBL" id="OXL44839.1"/>
    </source>
</evidence>
<protein>
    <recommendedName>
        <fullName evidence="4">Endoglucanase</fullName>
        <ecNumber evidence="4">3.2.1.4</ecNumber>
    </recommendedName>
</protein>
<name>A0AA91TL53_9BACT</name>
<comment type="catalytic activity">
    <reaction evidence="4">
        <text>Endohydrolysis of (1-&gt;4)-beta-D-glucosidic linkages in cellulose, lichenin and cereal beta-D-glucans.</text>
        <dbReference type="EC" id="3.2.1.4"/>
    </reaction>
</comment>
<evidence type="ECO:0000313" key="7">
    <source>
        <dbReference type="Proteomes" id="UP000215155"/>
    </source>
</evidence>
<reference evidence="6 7" key="1">
    <citation type="submission" date="2017-07" db="EMBL/GenBank/DDBJ databases">
        <title>Draft genome sequence of Prevotella copri isolated from the gut of healthy adult Indian.</title>
        <authorList>
            <person name="Das B."/>
            <person name="Bag S."/>
            <person name="Ghosh T.S."/>
        </authorList>
    </citation>
    <scope>NUCLEOTIDE SEQUENCE [LARGE SCALE GENOMIC DNA]</scope>
    <source>
        <strain evidence="6 7">Indica</strain>
    </source>
</reference>
<dbReference type="Gene3D" id="1.50.10.10">
    <property type="match status" value="1"/>
</dbReference>